<organism evidence="3 4">
    <name type="scientific">Sphingomonas rubra</name>
    <dbReference type="NCBI Taxonomy" id="634430"/>
    <lineage>
        <taxon>Bacteria</taxon>
        <taxon>Pseudomonadati</taxon>
        <taxon>Pseudomonadota</taxon>
        <taxon>Alphaproteobacteria</taxon>
        <taxon>Sphingomonadales</taxon>
        <taxon>Sphingomonadaceae</taxon>
        <taxon>Sphingomonas</taxon>
    </lineage>
</organism>
<evidence type="ECO:0000256" key="1">
    <source>
        <dbReference type="ARBA" id="ARBA00007435"/>
    </source>
</evidence>
<dbReference type="PANTHER" id="PTHR34477:SF5">
    <property type="entry name" value="BSL5627 PROTEIN"/>
    <property type="match status" value="1"/>
</dbReference>
<dbReference type="InterPro" id="IPR035901">
    <property type="entry name" value="GIY-YIG_endonuc_sf"/>
</dbReference>
<gene>
    <name evidence="3" type="ORF">SAMN04488241_105165</name>
</gene>
<protein>
    <submittedName>
        <fullName evidence="3">Putative endonuclease</fullName>
    </submittedName>
</protein>
<accession>A0A1I5SDZ4</accession>
<keyword evidence="3" id="KW-0540">Nuclease</keyword>
<dbReference type="Proteomes" id="UP000199586">
    <property type="component" value="Unassembled WGS sequence"/>
</dbReference>
<keyword evidence="3" id="KW-0255">Endonuclease</keyword>
<name>A0A1I5SDZ4_9SPHN</name>
<dbReference type="InterPro" id="IPR000305">
    <property type="entry name" value="GIY-YIG_endonuc"/>
</dbReference>
<dbReference type="AlphaFoldDB" id="A0A1I5SDZ4"/>
<evidence type="ECO:0000259" key="2">
    <source>
        <dbReference type="PROSITE" id="PS50164"/>
    </source>
</evidence>
<proteinExistence type="inferred from homology"/>
<dbReference type="Pfam" id="PF01541">
    <property type="entry name" value="GIY-YIG"/>
    <property type="match status" value="1"/>
</dbReference>
<evidence type="ECO:0000313" key="4">
    <source>
        <dbReference type="Proteomes" id="UP000199586"/>
    </source>
</evidence>
<dbReference type="SUPFAM" id="SSF82771">
    <property type="entry name" value="GIY-YIG endonuclease"/>
    <property type="match status" value="1"/>
</dbReference>
<dbReference type="Gene3D" id="3.40.1440.10">
    <property type="entry name" value="GIY-YIG endonuclease"/>
    <property type="match status" value="1"/>
</dbReference>
<dbReference type="EMBL" id="FOXP01000005">
    <property type="protein sequence ID" value="SFP68971.1"/>
    <property type="molecule type" value="Genomic_DNA"/>
</dbReference>
<feature type="domain" description="GIY-YIG" evidence="2">
    <location>
        <begin position="3"/>
        <end position="79"/>
    </location>
</feature>
<dbReference type="GO" id="GO:0004519">
    <property type="term" value="F:endonuclease activity"/>
    <property type="evidence" value="ECO:0007669"/>
    <property type="project" value="UniProtKB-KW"/>
</dbReference>
<dbReference type="PANTHER" id="PTHR34477">
    <property type="entry name" value="UPF0213 PROTEIN YHBQ"/>
    <property type="match status" value="1"/>
</dbReference>
<keyword evidence="3" id="KW-0378">Hydrolase</keyword>
<evidence type="ECO:0000313" key="3">
    <source>
        <dbReference type="EMBL" id="SFP68971.1"/>
    </source>
</evidence>
<dbReference type="PROSITE" id="PS50164">
    <property type="entry name" value="GIY_YIG"/>
    <property type="match status" value="1"/>
</dbReference>
<sequence length="98" mass="11418">MSEQACVYMMASGRNGTLYLGSTGNLAKRAWEHRNGVVSGFTKKYGCKALVWYEVLGSWEAARQRELQMKEWKRSWKVREIEGLNPDWEDLYDRIAQP</sequence>
<keyword evidence="4" id="KW-1185">Reference proteome</keyword>
<dbReference type="InterPro" id="IPR050190">
    <property type="entry name" value="UPF0213_domain"/>
</dbReference>
<dbReference type="STRING" id="634430.SAMN04488241_105165"/>
<dbReference type="CDD" id="cd10448">
    <property type="entry name" value="GIY-YIG_unchar_3"/>
    <property type="match status" value="1"/>
</dbReference>
<reference evidence="3 4" key="1">
    <citation type="submission" date="2016-10" db="EMBL/GenBank/DDBJ databases">
        <authorList>
            <person name="de Groot N.N."/>
        </authorList>
    </citation>
    <scope>NUCLEOTIDE SEQUENCE [LARGE SCALE GENOMIC DNA]</scope>
    <source>
        <strain evidence="3 4">CGMCC 1.9113</strain>
    </source>
</reference>
<comment type="similarity">
    <text evidence="1">Belongs to the UPF0213 family.</text>
</comment>